<organism evidence="4 5">
    <name type="scientific">Coccomyxa viridis</name>
    <dbReference type="NCBI Taxonomy" id="1274662"/>
    <lineage>
        <taxon>Eukaryota</taxon>
        <taxon>Viridiplantae</taxon>
        <taxon>Chlorophyta</taxon>
        <taxon>core chlorophytes</taxon>
        <taxon>Trebouxiophyceae</taxon>
        <taxon>Trebouxiophyceae incertae sedis</taxon>
        <taxon>Coccomyxaceae</taxon>
        <taxon>Coccomyxa</taxon>
    </lineage>
</organism>
<name>A0AAV1ILS3_9CHLO</name>
<gene>
    <name evidence="4" type="ORF">CVIRNUC_010118</name>
</gene>
<sequence length="481" mass="51924">MTSTIPGLAFIGTSRPSAQSQAVALSFVRSRKRKRLCTFIRSLQAEDKKAAQSSTSEATVLSEIKGKERRTYSFNHQNQLVLEQQGSSNRQQGSSSLLTGFKGFVLPKGYPEAVTPDYLAFQLWAVPAHITGWMGTSLATSSLLKAVGLANSAEGAAAAGAAIKWISKDGIGAAGRSLVGGRLGDVFDEDPRRWRMVAEAFLTLGLALEIATAFSPTNFVLLAGAGNLSKAAGRGMTNPCFRIIQTHFAVANNIGDVAAKEEVWEVTAQLIGLAGSVVLLKAIEATGKPENVLYVWAVNQVAHAWLRYKSLAVLQFDSINQKRACLLARASVKGHKLPGVPDGNQRESVLAWPSLARPSLTFASSLEDMLGSSATLLGAQALCDTYADSRYLLSWESSRGKLLMEEASSAEDVLLAVWQAAWLDVRGIVNATRTDLQASLEALRRQGPVFTKELRAAGWQVDNVTIRLGPVRYQRHRRNGR</sequence>
<evidence type="ECO:0000259" key="3">
    <source>
        <dbReference type="Pfam" id="PF24160"/>
    </source>
</evidence>
<feature type="domain" description="Protein root UVB sensitive/RUS" evidence="2">
    <location>
        <begin position="93"/>
        <end position="330"/>
    </location>
</feature>
<evidence type="ECO:0000313" key="5">
    <source>
        <dbReference type="Proteomes" id="UP001314263"/>
    </source>
</evidence>
<evidence type="ECO:0000256" key="1">
    <source>
        <dbReference type="ARBA" id="ARBA00007558"/>
    </source>
</evidence>
<evidence type="ECO:0000313" key="4">
    <source>
        <dbReference type="EMBL" id="CAK0786904.1"/>
    </source>
</evidence>
<dbReference type="PANTHER" id="PTHR12770">
    <property type="entry name" value="RUS1 FAMILY PROTEIN C16ORF58"/>
    <property type="match status" value="1"/>
</dbReference>
<accession>A0AAV1ILS3</accession>
<dbReference type="InterPro" id="IPR055412">
    <property type="entry name" value="UVB_sens_C"/>
</dbReference>
<dbReference type="InterPro" id="IPR006968">
    <property type="entry name" value="RUS_fam"/>
</dbReference>
<keyword evidence="5" id="KW-1185">Reference proteome</keyword>
<dbReference type="Pfam" id="PF24160">
    <property type="entry name" value="UVB_sens_C"/>
    <property type="match status" value="1"/>
</dbReference>
<dbReference type="PANTHER" id="PTHR12770:SF27">
    <property type="entry name" value="PROTEIN ROOT UVB SENSITIVE 5"/>
    <property type="match status" value="1"/>
</dbReference>
<comment type="similarity">
    <text evidence="1">Belongs to the RUS1 family.</text>
</comment>
<evidence type="ECO:0000259" key="2">
    <source>
        <dbReference type="Pfam" id="PF04884"/>
    </source>
</evidence>
<dbReference type="Proteomes" id="UP001314263">
    <property type="component" value="Unassembled WGS sequence"/>
</dbReference>
<comment type="caution">
    <text evidence="4">The sequence shown here is derived from an EMBL/GenBank/DDBJ whole genome shotgun (WGS) entry which is preliminary data.</text>
</comment>
<feature type="domain" description="Root UVB sensitive protein C-terminal" evidence="3">
    <location>
        <begin position="342"/>
        <end position="462"/>
    </location>
</feature>
<dbReference type="InterPro" id="IPR054549">
    <property type="entry name" value="UVB_sens_RUS_dom"/>
</dbReference>
<dbReference type="EMBL" id="CAUYUE010000015">
    <property type="protein sequence ID" value="CAK0786904.1"/>
    <property type="molecule type" value="Genomic_DNA"/>
</dbReference>
<protein>
    <submittedName>
        <fullName evidence="4">Uncharacterized protein</fullName>
    </submittedName>
</protein>
<proteinExistence type="inferred from homology"/>
<reference evidence="4 5" key="1">
    <citation type="submission" date="2023-10" db="EMBL/GenBank/DDBJ databases">
        <authorList>
            <person name="Maclean D."/>
            <person name="Macfadyen A."/>
        </authorList>
    </citation>
    <scope>NUCLEOTIDE SEQUENCE [LARGE SCALE GENOMIC DNA]</scope>
</reference>
<dbReference type="AlphaFoldDB" id="A0AAV1ILS3"/>
<dbReference type="Pfam" id="PF04884">
    <property type="entry name" value="UVB_sens_prot"/>
    <property type="match status" value="1"/>
</dbReference>